<dbReference type="Gene3D" id="2.170.130.10">
    <property type="entry name" value="TonB-dependent receptor, plug domain"/>
    <property type="match status" value="1"/>
</dbReference>
<dbReference type="Proteomes" id="UP000199656">
    <property type="component" value="Unassembled WGS sequence"/>
</dbReference>
<dbReference type="Gene3D" id="2.60.40.1120">
    <property type="entry name" value="Carboxypeptidase-like, regulatory domain"/>
    <property type="match status" value="1"/>
</dbReference>
<dbReference type="NCBIfam" id="TIGR04056">
    <property type="entry name" value="OMP_RagA_SusC"/>
    <property type="match status" value="1"/>
</dbReference>
<dbReference type="AlphaFoldDB" id="A0A1H4BC87"/>
<evidence type="ECO:0000259" key="3">
    <source>
        <dbReference type="Pfam" id="PF07715"/>
    </source>
</evidence>
<dbReference type="RefSeq" id="WP_089761224.1">
    <property type="nucleotide sequence ID" value="NZ_BKAT01000037.1"/>
</dbReference>
<keyword evidence="1" id="KW-0813">Transport</keyword>
<dbReference type="NCBIfam" id="TIGR04057">
    <property type="entry name" value="SusC_RagA_signa"/>
    <property type="match status" value="1"/>
</dbReference>
<dbReference type="InterPro" id="IPR012910">
    <property type="entry name" value="Plug_dom"/>
</dbReference>
<keyword evidence="1" id="KW-0998">Cell outer membrane</keyword>
<name>A0A1H4BC87_9BACT</name>
<dbReference type="InterPro" id="IPR008969">
    <property type="entry name" value="CarboxyPept-like_regulatory"/>
</dbReference>
<dbReference type="OrthoDB" id="9768177at2"/>
<dbReference type="Pfam" id="PF07715">
    <property type="entry name" value="Plug"/>
    <property type="match status" value="1"/>
</dbReference>
<comment type="similarity">
    <text evidence="1">Belongs to the TonB-dependent receptor family.</text>
</comment>
<organism evidence="4 5">
    <name type="scientific">Chitinophaga terrae</name>
    <name type="common">ex Kim and Jung 2007</name>
    <dbReference type="NCBI Taxonomy" id="408074"/>
    <lineage>
        <taxon>Bacteria</taxon>
        <taxon>Pseudomonadati</taxon>
        <taxon>Bacteroidota</taxon>
        <taxon>Chitinophagia</taxon>
        <taxon>Chitinophagales</taxon>
        <taxon>Chitinophagaceae</taxon>
        <taxon>Chitinophaga</taxon>
    </lineage>
</organism>
<reference evidence="5" key="1">
    <citation type="submission" date="2016-10" db="EMBL/GenBank/DDBJ databases">
        <authorList>
            <person name="Varghese N."/>
            <person name="Submissions S."/>
        </authorList>
    </citation>
    <scope>NUCLEOTIDE SEQUENCE [LARGE SCALE GENOMIC DNA]</scope>
    <source>
        <strain evidence="5">DSM 23920</strain>
    </source>
</reference>
<dbReference type="SUPFAM" id="SSF56935">
    <property type="entry name" value="Porins"/>
    <property type="match status" value="1"/>
</dbReference>
<keyword evidence="1" id="KW-1134">Transmembrane beta strand</keyword>
<dbReference type="InterPro" id="IPR023997">
    <property type="entry name" value="TonB-dep_OMP_SusC/RagA_CS"/>
</dbReference>
<keyword evidence="1" id="KW-0812">Transmembrane</keyword>
<evidence type="ECO:0000256" key="1">
    <source>
        <dbReference type="PROSITE-ProRule" id="PRU01360"/>
    </source>
</evidence>
<evidence type="ECO:0000313" key="4">
    <source>
        <dbReference type="EMBL" id="SEA45598.1"/>
    </source>
</evidence>
<protein>
    <submittedName>
        <fullName evidence="4">TonB-linked outer membrane protein, SusC/RagA family</fullName>
    </submittedName>
</protein>
<dbReference type="InterPro" id="IPR037066">
    <property type="entry name" value="Plug_dom_sf"/>
</dbReference>
<keyword evidence="5" id="KW-1185">Reference proteome</keyword>
<evidence type="ECO:0000313" key="5">
    <source>
        <dbReference type="Proteomes" id="UP000199656"/>
    </source>
</evidence>
<feature type="chain" id="PRO_5011719703" evidence="2">
    <location>
        <begin position="28"/>
        <end position="1033"/>
    </location>
</feature>
<dbReference type="InterPro" id="IPR023996">
    <property type="entry name" value="TonB-dep_OMP_SusC/RagA"/>
</dbReference>
<sequence length="1033" mass="114426">MRSKFSPHTIFVSAFVMLTAFGSQLSAQQISTIVKGKVTDQYNRPLQGVLVNTPDGKTGTSTNKKGEYQFEVSEDNSQITFYQKGFLLQTVPVHAGEQAVVVLQPDAHKKDEIVALGYSTQRRRELAGAVSTVSGEELQRAPVANLGLTLAGRLSGLTAQETYSEPSRANTQLNVRGYSSERKNGPLVVIDGIPSAYNTAQTLEYISASEIESISVLKDASTQALYGIQGANGVIVVQTKRGRKGDLKIDVRLDQAWQQVTTKPTWYSSYDYARLINEAAKNDGSAPTYTDEQLEGYKNGADPKLYPNNNWYDKYFRDFALMQRVNVGITGGNDKVQFYSNLNVMHQGGQFNTETTKYKTDANDVWVNYRTNMDMQLHKYIKAYLSLAGNVKRERVPAGASVANVYSSMLQTPPNIYGPVSEMKVDPATGKVIDPGGRMVVTNSFNSNTYAYLNRSGFTRHTVTNIVSQAGLDIDLGFLTKGLDLTGTFAYQTNSVGSLVASQNYERVLPNGQRPSSGGTNTPLGYSKSHSLYYHLTYNAKLGYDRTFNKHHVTGLGYMYYQNLTRTETSMPNVLPWNRLSLGAEATYGYDNRYFVKLDLGYSQSDQFVRGNRWTATPSVALAWELANENFLKGQKWLTQLKPRVSWGKTATDQIGVTRYAYLDDIRSGGGGPIGSLGGTIVENALGNPFISAEISTKQNAGIDIGLFNALSISFDLFQDKMDNMVVGAINEIPAYQGFPLANYPRKNVGIFRNKGYEISVNYVKDLNKDLTISVGGMLSYQKNTVVSWNEADKGEGYAYRHWSEGYSLGQSFGYLVDYSNGNGMFNSEEELSKRNLNYTALGKVRVGDLIYKDLNGDGMIDEKDKAPLGNGDLPRKSFGISGGVRYKSFDLNFLFQGVGEFYTVFSGTGVYENAYEGTFTALHANAWTPERYANGETITYPALSRKTSTNFQASDFFLYNRSYIRLKNLELSYTLPDVVARKIAADKIRVLVSGQNLITWDHMKTKDFGPEGGGYLAIPVYRVYNVGLNVGF</sequence>
<dbReference type="EMBL" id="FNRL01000007">
    <property type="protein sequence ID" value="SEA45598.1"/>
    <property type="molecule type" value="Genomic_DNA"/>
</dbReference>
<feature type="domain" description="TonB-dependent receptor plug" evidence="3">
    <location>
        <begin position="123"/>
        <end position="234"/>
    </location>
</feature>
<accession>A0A1H4BC87</accession>
<comment type="subcellular location">
    <subcellularLocation>
        <location evidence="1">Cell outer membrane</location>
        <topology evidence="1">Multi-pass membrane protein</topology>
    </subcellularLocation>
</comment>
<dbReference type="Pfam" id="PF13715">
    <property type="entry name" value="CarbopepD_reg_2"/>
    <property type="match status" value="1"/>
</dbReference>
<dbReference type="STRING" id="408074.SAMN05660909_02033"/>
<dbReference type="GO" id="GO:0009279">
    <property type="term" value="C:cell outer membrane"/>
    <property type="evidence" value="ECO:0007669"/>
    <property type="project" value="UniProtKB-SubCell"/>
</dbReference>
<keyword evidence="2" id="KW-0732">Signal</keyword>
<dbReference type="SUPFAM" id="SSF49464">
    <property type="entry name" value="Carboxypeptidase regulatory domain-like"/>
    <property type="match status" value="1"/>
</dbReference>
<feature type="signal peptide" evidence="2">
    <location>
        <begin position="1"/>
        <end position="27"/>
    </location>
</feature>
<gene>
    <name evidence="4" type="ORF">SAMN05660909_02033</name>
</gene>
<dbReference type="PROSITE" id="PS52016">
    <property type="entry name" value="TONB_DEPENDENT_REC_3"/>
    <property type="match status" value="1"/>
</dbReference>
<keyword evidence="1" id="KW-0472">Membrane</keyword>
<dbReference type="InterPro" id="IPR039426">
    <property type="entry name" value="TonB-dep_rcpt-like"/>
</dbReference>
<evidence type="ECO:0000256" key="2">
    <source>
        <dbReference type="SAM" id="SignalP"/>
    </source>
</evidence>
<proteinExistence type="inferred from homology"/>